<evidence type="ECO:0000313" key="7">
    <source>
        <dbReference type="Proteomes" id="UP001208041"/>
    </source>
</evidence>
<feature type="domain" description="MurNAc-LAA" evidence="5">
    <location>
        <begin position="241"/>
        <end position="396"/>
    </location>
</feature>
<comment type="catalytic activity">
    <reaction evidence="1">
        <text>Hydrolyzes the link between N-acetylmuramoyl residues and L-amino acid residues in certain cell-wall glycopeptides.</text>
        <dbReference type="EC" id="3.5.1.28"/>
    </reaction>
</comment>
<keyword evidence="4" id="KW-0732">Signal</keyword>
<evidence type="ECO:0000313" key="6">
    <source>
        <dbReference type="EMBL" id="MCV6824127.1"/>
    </source>
</evidence>
<dbReference type="Gene3D" id="3.40.630.40">
    <property type="entry name" value="Zn-dependent exopeptidases"/>
    <property type="match status" value="1"/>
</dbReference>
<sequence>MRRFAGVIVALWASFAATAGSAQDFNALATVEPETARVTDTGAGLSVSLTLSQPVPYRVFTLADPMRLVVDFNEVDWRGIDADTVITGNNAEAVRLGAFKAGWSRMVVDLAAPFVVDEAGMTIGDNRESRFIVALVPASEEAFRAASGAPEGATYTRKGVEGLNAPVRRQTGERDLIIVLDPGHGGIDPGAEAGTKDAPVRESDLMLLFARELKEMLLRDGGYQVVLTREDDVFVPLETRVTVARAAKADVFISIHADALAEGRATGATIYTLSEKASDLASQKLAERHDRADLLAGVDLSDQGDDIATVLMDLARMETAPRSDSLADELVISLKDELGKMYKKPRLEAGFSVLKAPDIPSVLVELGFLSNPNDLADIQTPEWREKAQRGILAALNAWRVKDAAQAQLLRQ</sequence>
<dbReference type="EC" id="3.5.1.28" evidence="2"/>
<dbReference type="EMBL" id="JAOYFC010000001">
    <property type="protein sequence ID" value="MCV6824127.1"/>
    <property type="molecule type" value="Genomic_DNA"/>
</dbReference>
<dbReference type="SUPFAM" id="SSF53187">
    <property type="entry name" value="Zn-dependent exopeptidases"/>
    <property type="match status" value="1"/>
</dbReference>
<evidence type="ECO:0000259" key="5">
    <source>
        <dbReference type="SMART" id="SM00646"/>
    </source>
</evidence>
<accession>A0AAE3LQ56</accession>
<dbReference type="GO" id="GO:0030288">
    <property type="term" value="C:outer membrane-bounded periplasmic space"/>
    <property type="evidence" value="ECO:0007669"/>
    <property type="project" value="TreeGrafter"/>
</dbReference>
<dbReference type="GO" id="GO:0009253">
    <property type="term" value="P:peptidoglycan catabolic process"/>
    <property type="evidence" value="ECO:0007669"/>
    <property type="project" value="InterPro"/>
</dbReference>
<dbReference type="Pfam" id="PF01520">
    <property type="entry name" value="Amidase_3"/>
    <property type="match status" value="1"/>
</dbReference>
<proteinExistence type="predicted"/>
<dbReference type="InterPro" id="IPR021731">
    <property type="entry name" value="AMIN_dom"/>
</dbReference>
<dbReference type="Gene3D" id="2.60.40.3500">
    <property type="match status" value="1"/>
</dbReference>
<keyword evidence="3" id="KW-0378">Hydrolase</keyword>
<evidence type="ECO:0000256" key="2">
    <source>
        <dbReference type="ARBA" id="ARBA00011901"/>
    </source>
</evidence>
<feature type="chain" id="PRO_5042246489" description="N-acetylmuramoyl-L-alanine amidase" evidence="4">
    <location>
        <begin position="20"/>
        <end position="411"/>
    </location>
</feature>
<dbReference type="AlphaFoldDB" id="A0AAE3LQ56"/>
<reference evidence="6" key="1">
    <citation type="submission" date="2022-10" db="EMBL/GenBank/DDBJ databases">
        <authorList>
            <person name="Yue Y."/>
        </authorList>
    </citation>
    <scope>NUCLEOTIDE SEQUENCE</scope>
    <source>
        <strain evidence="6">Z654</strain>
    </source>
</reference>
<dbReference type="PANTHER" id="PTHR30404:SF0">
    <property type="entry name" value="N-ACETYLMURAMOYL-L-ALANINE AMIDASE AMIC"/>
    <property type="match status" value="1"/>
</dbReference>
<evidence type="ECO:0000256" key="1">
    <source>
        <dbReference type="ARBA" id="ARBA00001561"/>
    </source>
</evidence>
<evidence type="ECO:0000256" key="4">
    <source>
        <dbReference type="SAM" id="SignalP"/>
    </source>
</evidence>
<dbReference type="Pfam" id="PF11741">
    <property type="entry name" value="AMIN"/>
    <property type="match status" value="1"/>
</dbReference>
<dbReference type="GO" id="GO:0008745">
    <property type="term" value="F:N-acetylmuramoyl-L-alanine amidase activity"/>
    <property type="evidence" value="ECO:0007669"/>
    <property type="project" value="UniProtKB-EC"/>
</dbReference>
<evidence type="ECO:0000256" key="3">
    <source>
        <dbReference type="ARBA" id="ARBA00022801"/>
    </source>
</evidence>
<dbReference type="InterPro" id="IPR002508">
    <property type="entry name" value="MurNAc-LAA_cat"/>
</dbReference>
<organism evidence="6 7">
    <name type="scientific">Halocynthiibacter halioticoli</name>
    <dbReference type="NCBI Taxonomy" id="2986804"/>
    <lineage>
        <taxon>Bacteria</taxon>
        <taxon>Pseudomonadati</taxon>
        <taxon>Pseudomonadota</taxon>
        <taxon>Alphaproteobacteria</taxon>
        <taxon>Rhodobacterales</taxon>
        <taxon>Paracoccaceae</taxon>
        <taxon>Halocynthiibacter</taxon>
    </lineage>
</organism>
<name>A0AAE3LQ56_9RHOB</name>
<dbReference type="PANTHER" id="PTHR30404">
    <property type="entry name" value="N-ACETYLMURAMOYL-L-ALANINE AMIDASE"/>
    <property type="match status" value="1"/>
</dbReference>
<keyword evidence="7" id="KW-1185">Reference proteome</keyword>
<feature type="signal peptide" evidence="4">
    <location>
        <begin position="1"/>
        <end position="19"/>
    </location>
</feature>
<gene>
    <name evidence="6" type="ORF">OH136_06110</name>
</gene>
<dbReference type="Proteomes" id="UP001208041">
    <property type="component" value="Unassembled WGS sequence"/>
</dbReference>
<dbReference type="RefSeq" id="WP_263952947.1">
    <property type="nucleotide sequence ID" value="NZ_JAOYFC010000001.1"/>
</dbReference>
<dbReference type="InterPro" id="IPR050695">
    <property type="entry name" value="N-acetylmuramoyl_amidase_3"/>
</dbReference>
<dbReference type="CDD" id="cd02696">
    <property type="entry name" value="MurNAc-LAA"/>
    <property type="match status" value="1"/>
</dbReference>
<dbReference type="SMART" id="SM00646">
    <property type="entry name" value="Ami_3"/>
    <property type="match status" value="1"/>
</dbReference>
<protein>
    <recommendedName>
        <fullName evidence="2">N-acetylmuramoyl-L-alanine amidase</fullName>
        <ecNumber evidence="2">3.5.1.28</ecNumber>
    </recommendedName>
</protein>
<comment type="caution">
    <text evidence="6">The sequence shown here is derived from an EMBL/GenBank/DDBJ whole genome shotgun (WGS) entry which is preliminary data.</text>
</comment>